<reference evidence="3" key="2">
    <citation type="submission" date="2019-06" db="EMBL/GenBank/DDBJ databases">
        <title>Genomics analysis of Aphanomyces spp. identifies a new class of oomycete effector associated with host adaptation.</title>
        <authorList>
            <person name="Gaulin E."/>
        </authorList>
    </citation>
    <scope>NUCLEOTIDE SEQUENCE</scope>
    <source>
        <strain evidence="3">CBS 578.67</strain>
    </source>
</reference>
<feature type="region of interest" description="Disordered" evidence="1">
    <location>
        <begin position="123"/>
        <end position="254"/>
    </location>
</feature>
<dbReference type="GO" id="GO:0035145">
    <property type="term" value="C:exon-exon junction complex"/>
    <property type="evidence" value="ECO:0007669"/>
    <property type="project" value="TreeGrafter"/>
</dbReference>
<feature type="domain" description="WIBG Mago-binding" evidence="2">
    <location>
        <begin position="113"/>
        <end position="139"/>
    </location>
</feature>
<sequence>MEPRRLPLGAVEADDGNVVIPPTTRADGSVRKEIRVRAGYVPQDEQPVYRPRGLRQQAAQALRPATAGGAVAAPTTPDDLSKHIDGLSLDDRKPTMADQTRRIPLGAVQTDAGDVVIPANLRADGSVRKEIRVRAGFVPQEEQPVYRPRTQRGKTDAPSTAHDLPRENADRRQSSGEEGDMRKLDSHDDPMPNEEAKTTSTKTSRTQGGRRGGRGGGRGSRPAPRSHAQADEDSTPPPPAPSVPEAPRRQRIEL</sequence>
<feature type="region of interest" description="Disordered" evidence="1">
    <location>
        <begin position="63"/>
        <end position="105"/>
    </location>
</feature>
<feature type="domain" description="WIBG Mago-binding" evidence="2">
    <location>
        <begin position="16"/>
        <end position="42"/>
    </location>
</feature>
<dbReference type="EMBL" id="VJMH01007007">
    <property type="protein sequence ID" value="KAF0686373.1"/>
    <property type="molecule type" value="Genomic_DNA"/>
</dbReference>
<dbReference type="GO" id="GO:0003723">
    <property type="term" value="F:RNA binding"/>
    <property type="evidence" value="ECO:0007669"/>
    <property type="project" value="TreeGrafter"/>
</dbReference>
<dbReference type="InterPro" id="IPR015362">
    <property type="entry name" value="WIBG_mago-bd"/>
</dbReference>
<dbReference type="AlphaFoldDB" id="A0A485LKL2"/>
<dbReference type="PANTHER" id="PTHR22959">
    <property type="entry name" value="PYM PROTEIN"/>
    <property type="match status" value="1"/>
</dbReference>
<dbReference type="InterPro" id="IPR036348">
    <property type="entry name" value="WIBG_N_sf"/>
</dbReference>
<dbReference type="PANTHER" id="PTHR22959:SF0">
    <property type="entry name" value="PARTNER OF Y14 AND MAGO"/>
    <property type="match status" value="1"/>
</dbReference>
<dbReference type="Pfam" id="PF09282">
    <property type="entry name" value="Mago-bind"/>
    <property type="match status" value="2"/>
</dbReference>
<reference evidence="4 5" key="1">
    <citation type="submission" date="2019-03" db="EMBL/GenBank/DDBJ databases">
        <authorList>
            <person name="Gaulin E."/>
            <person name="Dumas B."/>
        </authorList>
    </citation>
    <scope>NUCLEOTIDE SEQUENCE [LARGE SCALE GENOMIC DNA]</scope>
    <source>
        <strain evidence="4">CBS 568.67</strain>
    </source>
</reference>
<feature type="compositionally biased region" description="Low complexity" evidence="1">
    <location>
        <begin position="198"/>
        <end position="207"/>
    </location>
</feature>
<feature type="compositionally biased region" description="Low complexity" evidence="1">
    <location>
        <begin position="63"/>
        <end position="77"/>
    </location>
</feature>
<evidence type="ECO:0000313" key="3">
    <source>
        <dbReference type="EMBL" id="KAF0686373.1"/>
    </source>
</evidence>
<proteinExistence type="predicted"/>
<dbReference type="GO" id="GO:0005737">
    <property type="term" value="C:cytoplasm"/>
    <property type="evidence" value="ECO:0007669"/>
    <property type="project" value="TreeGrafter"/>
</dbReference>
<evidence type="ECO:0000313" key="5">
    <source>
        <dbReference type="Proteomes" id="UP000332933"/>
    </source>
</evidence>
<dbReference type="OrthoDB" id="21625at2759"/>
<evidence type="ECO:0000313" key="4">
    <source>
        <dbReference type="EMBL" id="VFT98486.1"/>
    </source>
</evidence>
<dbReference type="GO" id="GO:1903259">
    <property type="term" value="P:exon-exon junction complex disassembly"/>
    <property type="evidence" value="ECO:0007669"/>
    <property type="project" value="InterPro"/>
</dbReference>
<evidence type="ECO:0000256" key="1">
    <source>
        <dbReference type="SAM" id="MobiDB-lite"/>
    </source>
</evidence>
<accession>A0A485LKL2</accession>
<organism evidence="4 5">
    <name type="scientific">Aphanomyces stellatus</name>
    <dbReference type="NCBI Taxonomy" id="120398"/>
    <lineage>
        <taxon>Eukaryota</taxon>
        <taxon>Sar</taxon>
        <taxon>Stramenopiles</taxon>
        <taxon>Oomycota</taxon>
        <taxon>Saprolegniomycetes</taxon>
        <taxon>Saprolegniales</taxon>
        <taxon>Verrucalvaceae</taxon>
        <taxon>Aphanomyces</taxon>
    </lineage>
</organism>
<feature type="compositionally biased region" description="Pro residues" evidence="1">
    <location>
        <begin position="235"/>
        <end position="244"/>
    </location>
</feature>
<gene>
    <name evidence="4" type="primary">Aste57867_21817</name>
    <name evidence="3" type="ORF">As57867_021748</name>
    <name evidence="4" type="ORF">ASTE57867_21817</name>
</gene>
<protein>
    <submittedName>
        <fullName evidence="4">Aste57867_21817 protein</fullName>
    </submittedName>
</protein>
<dbReference type="SMART" id="SM01273">
    <property type="entry name" value="Mago-bind"/>
    <property type="match status" value="2"/>
</dbReference>
<dbReference type="EMBL" id="CAADRA010007033">
    <property type="protein sequence ID" value="VFT98486.1"/>
    <property type="molecule type" value="Genomic_DNA"/>
</dbReference>
<keyword evidence="5" id="KW-1185">Reference proteome</keyword>
<dbReference type="InterPro" id="IPR039333">
    <property type="entry name" value="PYM1"/>
</dbReference>
<feature type="compositionally biased region" description="Basic and acidic residues" evidence="1">
    <location>
        <begin position="79"/>
        <end position="101"/>
    </location>
</feature>
<dbReference type="SUPFAM" id="SSF101931">
    <property type="entry name" value="Pym (Within the bgcn gene intron protein, WIBG), N-terminal domain"/>
    <property type="match status" value="2"/>
</dbReference>
<dbReference type="Proteomes" id="UP000332933">
    <property type="component" value="Unassembled WGS sequence"/>
</dbReference>
<feature type="compositionally biased region" description="Basic and acidic residues" evidence="1">
    <location>
        <begin position="163"/>
        <end position="197"/>
    </location>
</feature>
<name>A0A485LKL2_9STRA</name>
<evidence type="ECO:0000259" key="2">
    <source>
        <dbReference type="SMART" id="SM01273"/>
    </source>
</evidence>